<dbReference type="STRING" id="5601.A0A0D2FCR6"/>
<dbReference type="PROSITE" id="PS50048">
    <property type="entry name" value="ZN2_CY6_FUNGAL_2"/>
    <property type="match status" value="2"/>
</dbReference>
<evidence type="ECO:0000256" key="3">
    <source>
        <dbReference type="ARBA" id="ARBA00023125"/>
    </source>
</evidence>
<keyword evidence="4" id="KW-0804">Transcription</keyword>
<evidence type="ECO:0000256" key="2">
    <source>
        <dbReference type="ARBA" id="ARBA00023015"/>
    </source>
</evidence>
<dbReference type="GO" id="GO:0045944">
    <property type="term" value="P:positive regulation of transcription by RNA polymerase II"/>
    <property type="evidence" value="ECO:0007669"/>
    <property type="project" value="TreeGrafter"/>
</dbReference>
<dbReference type="Pfam" id="PF11951">
    <property type="entry name" value="Fungal_trans_2"/>
    <property type="match status" value="1"/>
</dbReference>
<feature type="domain" description="Zn(2)-C6 fungal-type" evidence="6">
    <location>
        <begin position="44"/>
        <end position="72"/>
    </location>
</feature>
<evidence type="ECO:0000256" key="1">
    <source>
        <dbReference type="ARBA" id="ARBA00004123"/>
    </source>
</evidence>
<dbReference type="PANTHER" id="PTHR37534:SF11">
    <property type="entry name" value="ZN(II)2CYS6 TRANSCRIPTION FACTOR (EUROFUNG)"/>
    <property type="match status" value="1"/>
</dbReference>
<dbReference type="SMART" id="SM00066">
    <property type="entry name" value="GAL4"/>
    <property type="match status" value="2"/>
</dbReference>
<name>A0A0D2FCR6_9EURO</name>
<evidence type="ECO:0000313" key="7">
    <source>
        <dbReference type="EMBL" id="KIW64635.1"/>
    </source>
</evidence>
<dbReference type="GO" id="GO:0000976">
    <property type="term" value="F:transcription cis-regulatory region binding"/>
    <property type="evidence" value="ECO:0007669"/>
    <property type="project" value="TreeGrafter"/>
</dbReference>
<comment type="subcellular location">
    <subcellularLocation>
        <location evidence="1">Nucleus</location>
    </subcellularLocation>
</comment>
<evidence type="ECO:0000256" key="4">
    <source>
        <dbReference type="ARBA" id="ARBA00023163"/>
    </source>
</evidence>
<evidence type="ECO:0000313" key="8">
    <source>
        <dbReference type="Proteomes" id="UP000054266"/>
    </source>
</evidence>
<dbReference type="CDD" id="cd00067">
    <property type="entry name" value="GAL4"/>
    <property type="match status" value="2"/>
</dbReference>
<keyword evidence="3" id="KW-0238">DNA-binding</keyword>
<evidence type="ECO:0000259" key="6">
    <source>
        <dbReference type="PROSITE" id="PS50048"/>
    </source>
</evidence>
<sequence length="518" mass="58119">MDANKALSSQRTSTRITFGSVTVLEVGHTATSAPKPRQIKDRSGCLACKRRRVKCDDARPTCKHCATRGEVCERAADVNQWRVSLSQPRPIDDAKACLGCKRRKLKCDPTLPSCRQCQRRNEPCQRPPPPGLVVVSALPRLPDSLVAERGIDLPHAHWDLLHDWCNRVCRILCNYGNDSNPLSFSVLETLTQSEAATHTLQSLSAGFQGHFNLPQATLSLEERSKAYICLRQEIDSTDRATEVILFTVIILGHSAGWLTDDTSEFGLHHLLAANTIIDGLLRDDPGGTKLGELFHLALGMFLYWDMTCSFLAPLEDLPTRNPLLGQVAKRMDAARPPHPVVGISSELLLVIGTIGRLCRRVWETDVRYPTAERRLESHLLEWQPPPETPELEHAIVAARCFRSTGLIMLYGLDQTTEREELLATQVEIVIENLKKIPVASPYYGFQAFVLSVVSSEVMDKDSRDFFVDQFHQLHNHNRLRANNQALQLVREIWARRDLGHKVTLPEVMGQKGWSVMLG</sequence>
<keyword evidence="2" id="KW-0805">Transcription regulation</keyword>
<dbReference type="GO" id="GO:0000981">
    <property type="term" value="F:DNA-binding transcription factor activity, RNA polymerase II-specific"/>
    <property type="evidence" value="ECO:0007669"/>
    <property type="project" value="InterPro"/>
</dbReference>
<feature type="domain" description="Zn(2)-C6 fungal-type" evidence="6">
    <location>
        <begin position="96"/>
        <end position="126"/>
    </location>
</feature>
<dbReference type="SUPFAM" id="SSF57701">
    <property type="entry name" value="Zn2/Cys6 DNA-binding domain"/>
    <property type="match status" value="2"/>
</dbReference>
<reference evidence="7 8" key="1">
    <citation type="submission" date="2015-01" db="EMBL/GenBank/DDBJ databases">
        <title>The Genome Sequence of Capronia semiimmersa CBS27337.</title>
        <authorList>
            <consortium name="The Broad Institute Genomics Platform"/>
            <person name="Cuomo C."/>
            <person name="de Hoog S."/>
            <person name="Gorbushina A."/>
            <person name="Stielow B."/>
            <person name="Teixiera M."/>
            <person name="Abouelleil A."/>
            <person name="Chapman S.B."/>
            <person name="Priest M."/>
            <person name="Young S.K."/>
            <person name="Wortman J."/>
            <person name="Nusbaum C."/>
            <person name="Birren B."/>
        </authorList>
    </citation>
    <scope>NUCLEOTIDE SEQUENCE [LARGE SCALE GENOMIC DNA]</scope>
    <source>
        <strain evidence="7 8">CBS 27337</strain>
    </source>
</reference>
<dbReference type="InterPro" id="IPR001138">
    <property type="entry name" value="Zn2Cys6_DnaBD"/>
</dbReference>
<protein>
    <recommendedName>
        <fullName evidence="6">Zn(2)-C6 fungal-type domain-containing protein</fullName>
    </recommendedName>
</protein>
<dbReference type="EMBL" id="KN846961">
    <property type="protein sequence ID" value="KIW64635.1"/>
    <property type="molecule type" value="Genomic_DNA"/>
</dbReference>
<dbReference type="AlphaFoldDB" id="A0A0D2FCR6"/>
<gene>
    <name evidence="7" type="ORF">PV04_09558</name>
</gene>
<keyword evidence="5" id="KW-0539">Nucleus</keyword>
<accession>A0A0D2FCR6</accession>
<dbReference type="Gene3D" id="4.10.240.10">
    <property type="entry name" value="Zn(2)-C6 fungal-type DNA-binding domain"/>
    <property type="match status" value="2"/>
</dbReference>
<dbReference type="GO" id="GO:0005634">
    <property type="term" value="C:nucleus"/>
    <property type="evidence" value="ECO:0007669"/>
    <property type="project" value="UniProtKB-SubCell"/>
</dbReference>
<evidence type="ECO:0000256" key="5">
    <source>
        <dbReference type="ARBA" id="ARBA00023242"/>
    </source>
</evidence>
<dbReference type="Pfam" id="PF00172">
    <property type="entry name" value="Zn_clus"/>
    <property type="match status" value="2"/>
</dbReference>
<dbReference type="InterPro" id="IPR021858">
    <property type="entry name" value="Fun_TF"/>
</dbReference>
<dbReference type="InterPro" id="IPR036864">
    <property type="entry name" value="Zn2-C6_fun-type_DNA-bd_sf"/>
</dbReference>
<dbReference type="PROSITE" id="PS00463">
    <property type="entry name" value="ZN2_CY6_FUNGAL_1"/>
    <property type="match status" value="2"/>
</dbReference>
<keyword evidence="8" id="KW-1185">Reference proteome</keyword>
<organism evidence="7 8">
    <name type="scientific">Phialophora macrospora</name>
    <dbReference type="NCBI Taxonomy" id="1851006"/>
    <lineage>
        <taxon>Eukaryota</taxon>
        <taxon>Fungi</taxon>
        <taxon>Dikarya</taxon>
        <taxon>Ascomycota</taxon>
        <taxon>Pezizomycotina</taxon>
        <taxon>Eurotiomycetes</taxon>
        <taxon>Chaetothyriomycetidae</taxon>
        <taxon>Chaetothyriales</taxon>
        <taxon>Herpotrichiellaceae</taxon>
        <taxon>Phialophora</taxon>
    </lineage>
</organism>
<dbReference type="HOGENOM" id="CLU_027436_0_0_1"/>
<dbReference type="Proteomes" id="UP000054266">
    <property type="component" value="Unassembled WGS sequence"/>
</dbReference>
<dbReference type="PANTHER" id="PTHR37534">
    <property type="entry name" value="TRANSCRIPTIONAL ACTIVATOR PROTEIN UGA3"/>
    <property type="match status" value="1"/>
</dbReference>
<dbReference type="GO" id="GO:0008270">
    <property type="term" value="F:zinc ion binding"/>
    <property type="evidence" value="ECO:0007669"/>
    <property type="project" value="InterPro"/>
</dbReference>
<proteinExistence type="predicted"/>